<feature type="domain" description="EamA" evidence="8">
    <location>
        <begin position="214"/>
        <end position="347"/>
    </location>
</feature>
<comment type="caution">
    <text evidence="9">The sequence shown here is derived from an EMBL/GenBank/DDBJ whole genome shotgun (WGS) entry which is preliminary data.</text>
</comment>
<evidence type="ECO:0000256" key="6">
    <source>
        <dbReference type="ARBA" id="ARBA00023136"/>
    </source>
</evidence>
<evidence type="ECO:0000256" key="2">
    <source>
        <dbReference type="ARBA" id="ARBA00007362"/>
    </source>
</evidence>
<dbReference type="PANTHER" id="PTHR32322:SF18">
    <property type="entry name" value="S-ADENOSYLMETHIONINE_S-ADENOSYLHOMOCYSTEINE TRANSPORTER"/>
    <property type="match status" value="1"/>
</dbReference>
<keyword evidence="4 7" id="KW-0812">Transmembrane</keyword>
<evidence type="ECO:0000313" key="10">
    <source>
        <dbReference type="Proteomes" id="UP001597492"/>
    </source>
</evidence>
<feature type="transmembrane region" description="Helical" evidence="7">
    <location>
        <begin position="130"/>
        <end position="151"/>
    </location>
</feature>
<feature type="transmembrane region" description="Helical" evidence="7">
    <location>
        <begin position="99"/>
        <end position="118"/>
    </location>
</feature>
<feature type="transmembrane region" description="Helical" evidence="7">
    <location>
        <begin position="184"/>
        <end position="203"/>
    </location>
</feature>
<dbReference type="InterPro" id="IPR000620">
    <property type="entry name" value="EamA_dom"/>
</dbReference>
<evidence type="ECO:0000256" key="3">
    <source>
        <dbReference type="ARBA" id="ARBA00022475"/>
    </source>
</evidence>
<evidence type="ECO:0000259" key="8">
    <source>
        <dbReference type="Pfam" id="PF00892"/>
    </source>
</evidence>
<dbReference type="InterPro" id="IPR037185">
    <property type="entry name" value="EmrE-like"/>
</dbReference>
<evidence type="ECO:0000256" key="1">
    <source>
        <dbReference type="ARBA" id="ARBA00004651"/>
    </source>
</evidence>
<proteinExistence type="inferred from homology"/>
<keyword evidence="3" id="KW-1003">Cell membrane</keyword>
<dbReference type="EMBL" id="JBHUNE010000003">
    <property type="protein sequence ID" value="MFD2757348.1"/>
    <property type="molecule type" value="Genomic_DNA"/>
</dbReference>
<evidence type="ECO:0000256" key="4">
    <source>
        <dbReference type="ARBA" id="ARBA00022692"/>
    </source>
</evidence>
<evidence type="ECO:0000313" key="9">
    <source>
        <dbReference type="EMBL" id="MFD2757348.1"/>
    </source>
</evidence>
<dbReference type="Proteomes" id="UP001597492">
    <property type="component" value="Unassembled WGS sequence"/>
</dbReference>
<comment type="similarity">
    <text evidence="2">Belongs to the EamA transporter family.</text>
</comment>
<feature type="transmembrane region" description="Helical" evidence="7">
    <location>
        <begin position="209"/>
        <end position="234"/>
    </location>
</feature>
<feature type="transmembrane region" description="Helical" evidence="7">
    <location>
        <begin position="332"/>
        <end position="352"/>
    </location>
</feature>
<gene>
    <name evidence="9" type="ORF">ACFSW7_03025</name>
</gene>
<dbReference type="Pfam" id="PF00892">
    <property type="entry name" value="EamA"/>
    <property type="match status" value="2"/>
</dbReference>
<dbReference type="PANTHER" id="PTHR32322">
    <property type="entry name" value="INNER MEMBRANE TRANSPORTER"/>
    <property type="match status" value="1"/>
</dbReference>
<organism evidence="9 10">
    <name type="scientific">Gulosibacter faecalis</name>
    <dbReference type="NCBI Taxonomy" id="272240"/>
    <lineage>
        <taxon>Bacteria</taxon>
        <taxon>Bacillati</taxon>
        <taxon>Actinomycetota</taxon>
        <taxon>Actinomycetes</taxon>
        <taxon>Micrococcales</taxon>
        <taxon>Microbacteriaceae</taxon>
        <taxon>Gulosibacter</taxon>
    </lineage>
</organism>
<keyword evidence="6 7" id="KW-0472">Membrane</keyword>
<keyword evidence="10" id="KW-1185">Reference proteome</keyword>
<feature type="transmembrane region" description="Helical" evidence="7">
    <location>
        <begin position="157"/>
        <end position="177"/>
    </location>
</feature>
<feature type="domain" description="EamA" evidence="8">
    <location>
        <begin position="72"/>
        <end position="200"/>
    </location>
</feature>
<feature type="transmembrane region" description="Helical" evidence="7">
    <location>
        <begin position="306"/>
        <end position="326"/>
    </location>
</feature>
<dbReference type="InterPro" id="IPR050638">
    <property type="entry name" value="AA-Vitamin_Transporters"/>
</dbReference>
<reference evidence="10" key="1">
    <citation type="journal article" date="2019" name="Int. J. Syst. Evol. Microbiol.">
        <title>The Global Catalogue of Microorganisms (GCM) 10K type strain sequencing project: providing services to taxonomists for standard genome sequencing and annotation.</title>
        <authorList>
            <consortium name="The Broad Institute Genomics Platform"/>
            <consortium name="The Broad Institute Genome Sequencing Center for Infectious Disease"/>
            <person name="Wu L."/>
            <person name="Ma J."/>
        </authorList>
    </citation>
    <scope>NUCLEOTIDE SEQUENCE [LARGE SCALE GENOMIC DNA]</scope>
    <source>
        <strain evidence="10">TISTR 1514</strain>
    </source>
</reference>
<name>A0ABW5UWL7_9MICO</name>
<evidence type="ECO:0000256" key="7">
    <source>
        <dbReference type="SAM" id="Phobius"/>
    </source>
</evidence>
<keyword evidence="5 7" id="KW-1133">Transmembrane helix</keyword>
<feature type="transmembrane region" description="Helical" evidence="7">
    <location>
        <begin position="68"/>
        <end position="87"/>
    </location>
</feature>
<comment type="subcellular location">
    <subcellularLocation>
        <location evidence="1">Cell membrane</location>
        <topology evidence="1">Multi-pass membrane protein</topology>
    </subcellularLocation>
</comment>
<accession>A0ABW5UWL7</accession>
<feature type="transmembrane region" description="Helical" evidence="7">
    <location>
        <begin position="246"/>
        <end position="264"/>
    </location>
</feature>
<dbReference type="SUPFAM" id="SSF103481">
    <property type="entry name" value="Multidrug resistance efflux transporter EmrE"/>
    <property type="match status" value="2"/>
</dbReference>
<dbReference type="RefSeq" id="WP_019617894.1">
    <property type="nucleotide sequence ID" value="NZ_JBHUNE010000003.1"/>
</dbReference>
<protein>
    <submittedName>
        <fullName evidence="9">DMT family transporter</fullName>
    </submittedName>
</protein>
<sequence length="359" mass="38179">MVEQPERSDRSHWAKPNERQVEPVSDVLPVVPTTTMLLTTAIPAAERRRLRAAGKRVPKDLFAFLTKLDARLVVVLGSLAVGMGPLLTKMSGENAATTIFFRFSIALIPLAIFAVLEWRLNGRMRWKGMAMHLLAGVFFGLDVGLFIPGVYLAGAGIATVAGNLQVIIVPLMALLFFRERMARPFVIAIPFMLAGVVLLSGALEQGSFSGQVFLGVMLAVAGGFAYAGYVMVIARARPTGHACTQVFLSTTSAMVVGTLVATPFGTPNFTPPLEHLLVLIALALLAQVVGWIATSSALPRVDGTTGPMLLLIQPLVAVVGGVVFLAEQITVLQWLGIAIVIAAIGFTTVANARRAAANR</sequence>
<evidence type="ECO:0000256" key="5">
    <source>
        <dbReference type="ARBA" id="ARBA00022989"/>
    </source>
</evidence>
<feature type="transmembrane region" description="Helical" evidence="7">
    <location>
        <begin position="276"/>
        <end position="294"/>
    </location>
</feature>